<comment type="caution">
    <text evidence="2">The sequence shown here is derived from an EMBL/GenBank/DDBJ whole genome shotgun (WGS) entry which is preliminary data.</text>
</comment>
<sequence>MEWNDQLIEEALRQSAASLEKRYPAGLPPATALWTAIDTKRKHRRAIRVQRWSVAATIILLATAITLWPGAKKETDLSSFQHKIRPLPATEKEAMAYIKRVCRGNNIICDSPAFKELQSDLDASSTALADINQQLKIFGNDEQLIRAKTRIENHQARIVKAMLQTL</sequence>
<dbReference type="OrthoDB" id="9971198at2"/>
<evidence type="ECO:0000256" key="1">
    <source>
        <dbReference type="SAM" id="Phobius"/>
    </source>
</evidence>
<keyword evidence="3" id="KW-1185">Reference proteome</keyword>
<evidence type="ECO:0000313" key="2">
    <source>
        <dbReference type="EMBL" id="OQP46856.1"/>
    </source>
</evidence>
<name>A0A1V9EL58_9BACT</name>
<dbReference type="Proteomes" id="UP000192610">
    <property type="component" value="Unassembled WGS sequence"/>
</dbReference>
<keyword evidence="1" id="KW-0812">Transmembrane</keyword>
<dbReference type="AlphaFoldDB" id="A0A1V9EL58"/>
<protein>
    <submittedName>
        <fullName evidence="2">Uncharacterized protein</fullName>
    </submittedName>
</protein>
<proteinExistence type="predicted"/>
<keyword evidence="1" id="KW-0472">Membrane</keyword>
<gene>
    <name evidence="2" type="ORF">A4H97_04855</name>
</gene>
<keyword evidence="1" id="KW-1133">Transmembrane helix</keyword>
<feature type="transmembrane region" description="Helical" evidence="1">
    <location>
        <begin position="52"/>
        <end position="71"/>
    </location>
</feature>
<dbReference type="RefSeq" id="WP_081200863.1">
    <property type="nucleotide sequence ID" value="NZ_FOCZ01000002.1"/>
</dbReference>
<organism evidence="2 3">
    <name type="scientific">Niastella yeongjuensis</name>
    <dbReference type="NCBI Taxonomy" id="354355"/>
    <lineage>
        <taxon>Bacteria</taxon>
        <taxon>Pseudomonadati</taxon>
        <taxon>Bacteroidota</taxon>
        <taxon>Chitinophagia</taxon>
        <taxon>Chitinophagales</taxon>
        <taxon>Chitinophagaceae</taxon>
        <taxon>Niastella</taxon>
    </lineage>
</organism>
<dbReference type="EMBL" id="LVXG01000023">
    <property type="protein sequence ID" value="OQP46856.1"/>
    <property type="molecule type" value="Genomic_DNA"/>
</dbReference>
<evidence type="ECO:0000313" key="3">
    <source>
        <dbReference type="Proteomes" id="UP000192610"/>
    </source>
</evidence>
<dbReference type="STRING" id="354355.SAMN05660816_00994"/>
<accession>A0A1V9EL58</accession>
<reference evidence="3" key="1">
    <citation type="submission" date="2016-04" db="EMBL/GenBank/DDBJ databases">
        <authorList>
            <person name="Chen L."/>
            <person name="Zhuang W."/>
            <person name="Wang G."/>
        </authorList>
    </citation>
    <scope>NUCLEOTIDE SEQUENCE [LARGE SCALE GENOMIC DNA]</scope>
    <source>
        <strain evidence="3">17621</strain>
    </source>
</reference>